<evidence type="ECO:0000256" key="2">
    <source>
        <dbReference type="ARBA" id="ARBA00022692"/>
    </source>
</evidence>
<feature type="transmembrane region" description="Helical" evidence="5">
    <location>
        <begin position="217"/>
        <end position="240"/>
    </location>
</feature>
<keyword evidence="3 5" id="KW-1133">Transmembrane helix</keyword>
<dbReference type="Proteomes" id="UP000317593">
    <property type="component" value="Unassembled WGS sequence"/>
</dbReference>
<evidence type="ECO:0000256" key="1">
    <source>
        <dbReference type="ARBA" id="ARBA00004141"/>
    </source>
</evidence>
<feature type="transmembrane region" description="Helical" evidence="5">
    <location>
        <begin position="99"/>
        <end position="129"/>
    </location>
</feature>
<sequence length="319" mass="36075">MNTHKYSYVIESKRGKAGWILQIWHFVVHLRLHYQLFILSGAFLLGALLSENFHAGWFAVQFLNVHILLFGGATAYNSFWDRDEGPVGGLVNPPSMTQWMWFASLLIQMIGLLLALPMGTFFVGIYSLSMLFFWLYSSPWTRWKGSPLKSLVAIGISTGCNAVLMGYYATGFGPLYSSVWIASAGVTLMLLSLYPVSQLYQQDEDYKRGDRTFAISYGRYAVIHFFEFAFPVGLLMVAVAIGLHHVMLGIAFGITGVLVGLLVNRKLKGMMEERSDDYQSVMQIKYRTSLAFVSFLTIALLAKHLDFFNSLPFVEWFLQ</sequence>
<keyword evidence="7" id="KW-1185">Reference proteome</keyword>
<keyword evidence="2 5" id="KW-0812">Transmembrane</keyword>
<dbReference type="InterPro" id="IPR000537">
    <property type="entry name" value="UbiA_prenyltransferase"/>
</dbReference>
<protein>
    <submittedName>
        <fullName evidence="6">4-hydroxybenzoate polyprenyltransferase</fullName>
    </submittedName>
</protein>
<proteinExistence type="predicted"/>
<accession>A0A521F4L2</accession>
<dbReference type="GO" id="GO:0016765">
    <property type="term" value="F:transferase activity, transferring alkyl or aryl (other than methyl) groups"/>
    <property type="evidence" value="ECO:0007669"/>
    <property type="project" value="InterPro"/>
</dbReference>
<comment type="subcellular location">
    <subcellularLocation>
        <location evidence="1">Membrane</location>
        <topology evidence="1">Multi-pass membrane protein</topology>
    </subcellularLocation>
</comment>
<dbReference type="GO" id="GO:0016020">
    <property type="term" value="C:membrane"/>
    <property type="evidence" value="ECO:0007669"/>
    <property type="project" value="UniProtKB-SubCell"/>
</dbReference>
<evidence type="ECO:0000256" key="3">
    <source>
        <dbReference type="ARBA" id="ARBA00022989"/>
    </source>
</evidence>
<dbReference type="Pfam" id="PF01040">
    <property type="entry name" value="UbiA"/>
    <property type="match status" value="1"/>
</dbReference>
<keyword evidence="4 5" id="KW-0472">Membrane</keyword>
<evidence type="ECO:0000313" key="6">
    <source>
        <dbReference type="EMBL" id="SMO91128.1"/>
    </source>
</evidence>
<evidence type="ECO:0000256" key="5">
    <source>
        <dbReference type="SAM" id="Phobius"/>
    </source>
</evidence>
<dbReference type="EMBL" id="FXTH01000023">
    <property type="protein sequence ID" value="SMO91128.1"/>
    <property type="molecule type" value="Genomic_DNA"/>
</dbReference>
<evidence type="ECO:0000256" key="4">
    <source>
        <dbReference type="ARBA" id="ARBA00023136"/>
    </source>
</evidence>
<feature type="transmembrane region" description="Helical" evidence="5">
    <location>
        <begin position="150"/>
        <end position="169"/>
    </location>
</feature>
<name>A0A521F4L2_9BACT</name>
<feature type="transmembrane region" description="Helical" evidence="5">
    <location>
        <begin position="246"/>
        <end position="263"/>
    </location>
</feature>
<dbReference type="AlphaFoldDB" id="A0A521F4L2"/>
<feature type="transmembrane region" description="Helical" evidence="5">
    <location>
        <begin position="284"/>
        <end position="302"/>
    </location>
</feature>
<keyword evidence="6" id="KW-0808">Transferase</keyword>
<evidence type="ECO:0000313" key="7">
    <source>
        <dbReference type="Proteomes" id="UP000317593"/>
    </source>
</evidence>
<organism evidence="6 7">
    <name type="scientific">Fodinibius sediminis</name>
    <dbReference type="NCBI Taxonomy" id="1214077"/>
    <lineage>
        <taxon>Bacteria</taxon>
        <taxon>Pseudomonadati</taxon>
        <taxon>Balneolota</taxon>
        <taxon>Balneolia</taxon>
        <taxon>Balneolales</taxon>
        <taxon>Balneolaceae</taxon>
        <taxon>Fodinibius</taxon>
    </lineage>
</organism>
<gene>
    <name evidence="6" type="ORF">SAMN06265218_12321</name>
</gene>
<feature type="transmembrane region" description="Helical" evidence="5">
    <location>
        <begin position="32"/>
        <end position="50"/>
    </location>
</feature>
<feature type="transmembrane region" description="Helical" evidence="5">
    <location>
        <begin position="175"/>
        <end position="196"/>
    </location>
</feature>
<reference evidence="6 7" key="1">
    <citation type="submission" date="2017-05" db="EMBL/GenBank/DDBJ databases">
        <authorList>
            <person name="Varghese N."/>
            <person name="Submissions S."/>
        </authorList>
    </citation>
    <scope>NUCLEOTIDE SEQUENCE [LARGE SCALE GENOMIC DNA]</scope>
    <source>
        <strain evidence="6 7">DSM 21194</strain>
    </source>
</reference>